<name>A0A423U8P2_PENVA</name>
<feature type="region of interest" description="Disordered" evidence="1">
    <location>
        <begin position="395"/>
        <end position="462"/>
    </location>
</feature>
<accession>A0A423U8P2</accession>
<organism evidence="2 3">
    <name type="scientific">Penaeus vannamei</name>
    <name type="common">Whiteleg shrimp</name>
    <name type="synonym">Litopenaeus vannamei</name>
    <dbReference type="NCBI Taxonomy" id="6689"/>
    <lineage>
        <taxon>Eukaryota</taxon>
        <taxon>Metazoa</taxon>
        <taxon>Ecdysozoa</taxon>
        <taxon>Arthropoda</taxon>
        <taxon>Crustacea</taxon>
        <taxon>Multicrustacea</taxon>
        <taxon>Malacostraca</taxon>
        <taxon>Eumalacostraca</taxon>
        <taxon>Eucarida</taxon>
        <taxon>Decapoda</taxon>
        <taxon>Dendrobranchiata</taxon>
        <taxon>Penaeoidea</taxon>
        <taxon>Penaeidae</taxon>
        <taxon>Penaeus</taxon>
    </lineage>
</organism>
<feature type="region of interest" description="Disordered" evidence="1">
    <location>
        <begin position="176"/>
        <end position="208"/>
    </location>
</feature>
<evidence type="ECO:0000256" key="1">
    <source>
        <dbReference type="SAM" id="MobiDB-lite"/>
    </source>
</evidence>
<dbReference type="Proteomes" id="UP000283509">
    <property type="component" value="Unassembled WGS sequence"/>
</dbReference>
<feature type="compositionally biased region" description="Polar residues" evidence="1">
    <location>
        <begin position="9"/>
        <end position="24"/>
    </location>
</feature>
<dbReference type="AlphaFoldDB" id="A0A423U8P2"/>
<feature type="region of interest" description="Disordered" evidence="1">
    <location>
        <begin position="1"/>
        <end position="37"/>
    </location>
</feature>
<feature type="region of interest" description="Disordered" evidence="1">
    <location>
        <begin position="142"/>
        <end position="164"/>
    </location>
</feature>
<protein>
    <submittedName>
        <fullName evidence="2">Uncharacterized protein</fullName>
    </submittedName>
</protein>
<dbReference type="EMBL" id="QCYY01000449">
    <property type="protein sequence ID" value="ROT85076.1"/>
    <property type="molecule type" value="Genomic_DNA"/>
</dbReference>
<feature type="compositionally biased region" description="Polar residues" evidence="1">
    <location>
        <begin position="442"/>
        <end position="462"/>
    </location>
</feature>
<sequence>MTHLPGSFVETTPPSDRGCSNDSPGHSGDAWSERPPEVWQHCNNEGQVERKSLTACLGGASAPRLKRAIECHPRQAARRRDPLSDAPSHAALIDTVPLLCHSCYTKRPTSPRGRASPSGGGPGKGQCHFGDCGGAICMPGTRRRQGQDTNTCSPTADRHKQLSRSPVTELSTCCTLPVADASPPRDERNAEQTTRDLRAPAGLRGSHLSQPREVSYGAVAWRYHGPAVHHYAYNPPSEAGRHNAVPKVSAQQVIHGGGEGAGGGDTAQGRCPGRRHFALVPRSWRSCRGSAGHPAVTTLLAPTYLRAGRPWALPAPRTRQRPLHARLHRWLSSNRIEPAWQVGARWSQAGLVDVSDCFGGERSRSRVPRAAVFSLCELTWDEAIVLFKGPLASAPLPSNAAKGKGRGQARPERCGRARSGGSAGPEDAGPATTTFWWRRKATTATPSFQPTNHPIESSCSMP</sequence>
<gene>
    <name evidence="2" type="ORF">C7M84_021418</name>
</gene>
<reference evidence="2 3" key="1">
    <citation type="submission" date="2018-04" db="EMBL/GenBank/DDBJ databases">
        <authorList>
            <person name="Zhang X."/>
            <person name="Yuan J."/>
            <person name="Li F."/>
            <person name="Xiang J."/>
        </authorList>
    </citation>
    <scope>NUCLEOTIDE SEQUENCE [LARGE SCALE GENOMIC DNA]</scope>
    <source>
        <tissue evidence="2">Muscle</tissue>
    </source>
</reference>
<keyword evidence="3" id="KW-1185">Reference proteome</keyword>
<evidence type="ECO:0000313" key="2">
    <source>
        <dbReference type="EMBL" id="ROT85076.1"/>
    </source>
</evidence>
<reference evidence="2 3" key="2">
    <citation type="submission" date="2019-01" db="EMBL/GenBank/DDBJ databases">
        <title>The decoding of complex shrimp genome reveals the adaptation for benthos swimmer, frequently molting mechanism and breeding impact on genome.</title>
        <authorList>
            <person name="Sun Y."/>
            <person name="Gao Y."/>
            <person name="Yu Y."/>
        </authorList>
    </citation>
    <scope>NUCLEOTIDE SEQUENCE [LARGE SCALE GENOMIC DNA]</scope>
    <source>
        <tissue evidence="2">Muscle</tissue>
    </source>
</reference>
<proteinExistence type="predicted"/>
<evidence type="ECO:0000313" key="3">
    <source>
        <dbReference type="Proteomes" id="UP000283509"/>
    </source>
</evidence>
<feature type="compositionally biased region" description="Basic and acidic residues" evidence="1">
    <location>
        <begin position="183"/>
        <end position="198"/>
    </location>
</feature>
<comment type="caution">
    <text evidence="2">The sequence shown here is derived from an EMBL/GenBank/DDBJ whole genome shotgun (WGS) entry which is preliminary data.</text>
</comment>